<protein>
    <submittedName>
        <fullName evidence="4">Caldesmon</fullName>
    </submittedName>
</protein>
<organism evidence="3 4">
    <name type="scientific">Hyalella azteca</name>
    <name type="common">Amphipod</name>
    <dbReference type="NCBI Taxonomy" id="294128"/>
    <lineage>
        <taxon>Eukaryota</taxon>
        <taxon>Metazoa</taxon>
        <taxon>Ecdysozoa</taxon>
        <taxon>Arthropoda</taxon>
        <taxon>Crustacea</taxon>
        <taxon>Multicrustacea</taxon>
        <taxon>Malacostraca</taxon>
        <taxon>Eumalacostraca</taxon>
        <taxon>Peracarida</taxon>
        <taxon>Amphipoda</taxon>
        <taxon>Senticaudata</taxon>
        <taxon>Talitrida</taxon>
        <taxon>Talitroidea</taxon>
        <taxon>Hyalellidae</taxon>
        <taxon>Hyalella</taxon>
    </lineage>
</organism>
<dbReference type="OrthoDB" id="10421028at2759"/>
<evidence type="ECO:0000256" key="2">
    <source>
        <dbReference type="SAM" id="MobiDB-lite"/>
    </source>
</evidence>
<feature type="region of interest" description="Disordered" evidence="2">
    <location>
        <begin position="273"/>
        <end position="305"/>
    </location>
</feature>
<feature type="coiled-coil region" evidence="1">
    <location>
        <begin position="319"/>
        <end position="346"/>
    </location>
</feature>
<dbReference type="KEGG" id="hazt:108670049"/>
<keyword evidence="3" id="KW-1185">Reference proteome</keyword>
<dbReference type="RefSeq" id="XP_018012988.1">
    <property type="nucleotide sequence ID" value="XM_018157499.1"/>
</dbReference>
<dbReference type="Proteomes" id="UP000694843">
    <property type="component" value="Unplaced"/>
</dbReference>
<evidence type="ECO:0000313" key="4">
    <source>
        <dbReference type="RefSeq" id="XP_018012988.1"/>
    </source>
</evidence>
<evidence type="ECO:0000313" key="3">
    <source>
        <dbReference type="Proteomes" id="UP000694843"/>
    </source>
</evidence>
<keyword evidence="1" id="KW-0175">Coiled coil</keyword>
<dbReference type="GeneID" id="108670049"/>
<dbReference type="AlphaFoldDB" id="A0A8B7NH81"/>
<name>A0A8B7NH81_HYAAZ</name>
<gene>
    <name evidence="4" type="primary">LOC108670049</name>
</gene>
<proteinExistence type="predicted"/>
<accession>A0A8B7NH81</accession>
<evidence type="ECO:0000256" key="1">
    <source>
        <dbReference type="SAM" id="Coils"/>
    </source>
</evidence>
<reference evidence="4" key="1">
    <citation type="submission" date="2025-08" db="UniProtKB">
        <authorList>
            <consortium name="RefSeq"/>
        </authorList>
    </citation>
    <scope>IDENTIFICATION</scope>
    <source>
        <tissue evidence="4">Whole organism</tissue>
    </source>
</reference>
<sequence length="448" mass="51018">MAILPKSGAGPHIGGNPKNIIKQRLKTRAVRKRQAIARKAEQEKQSQLNSIGNIDAFSSEDVEIFNDFPMLPIVEKPCKWDESKRNEVMALWCRVLGFFPVITTPSCPTEYVPLAEKKRQLANAATEKQRLKLIEKYGLLSAEESKKKADVKGDLRSGELVLERVLPGRMDTEYSLKAALLMCESRHDAIKPEEGIKPKKDRVALLQKIKEREEQREARLRAKEVTRRKKAMESIAEKRQNKKMKLVETALNSFDKERAEVLKKLILPDVAKKEDTQPSVSSGGDSGHPVGRTAPEQTNSSSPEAEYVFNLPGAVRAPVRTKRKTLEELRAKLAEETKKKKLLTELHQVNEDKLVHEIRNKEGWSEAEKKVIGEKVESAASLSRDIKRLDKHKRNKGKKLEEVLKRQKQAKHQKTVKRLQNLRTRRVDKLAKKMKALKNKGTYVPGFM</sequence>
<dbReference type="CTD" id="6838"/>